<proteinExistence type="predicted"/>
<sequence>VIPFRAHPLERRSSHRCGTPPRMGFGAMSANVAHEGLPREEAKVTIGWEAHLGRTRSGGGRRRMTSIDLGAVVGGLEEYGHAFAIQGGAGRVKRLTQEARKARRPAPYSRTESGGSRVSNSPSKAGIKASLAGVANMMADKFMRPAERRRVLEEEKERVKGLPAGAYTRHRLKVIESALELVKEIQQLEFDVHQSLVHEARRGQRRAKECMLDKDLQGLLSQLSL</sequence>
<dbReference type="EMBL" id="HBFX01043366">
    <property type="protein sequence ID" value="CAD8975062.1"/>
    <property type="molecule type" value="Transcribed_RNA"/>
</dbReference>
<evidence type="ECO:0000313" key="2">
    <source>
        <dbReference type="EMBL" id="CAD8975062.1"/>
    </source>
</evidence>
<feature type="region of interest" description="Disordered" evidence="1">
    <location>
        <begin position="95"/>
        <end position="125"/>
    </location>
</feature>
<reference evidence="2" key="1">
    <citation type="submission" date="2021-01" db="EMBL/GenBank/DDBJ databases">
        <authorList>
            <person name="Corre E."/>
            <person name="Pelletier E."/>
            <person name="Niang G."/>
            <person name="Scheremetjew M."/>
            <person name="Finn R."/>
            <person name="Kale V."/>
            <person name="Holt S."/>
            <person name="Cochrane G."/>
            <person name="Meng A."/>
            <person name="Brown T."/>
            <person name="Cohen L."/>
        </authorList>
    </citation>
    <scope>NUCLEOTIDE SEQUENCE</scope>
    <source>
        <strain evidence="2">CCMP644</strain>
    </source>
</reference>
<feature type="region of interest" description="Disordered" evidence="1">
    <location>
        <begin position="1"/>
        <end position="22"/>
    </location>
</feature>
<feature type="non-terminal residue" evidence="2">
    <location>
        <position position="1"/>
    </location>
</feature>
<gene>
    <name evidence="2" type="ORF">HAND00432_LOCUS26065</name>
</gene>
<evidence type="ECO:0000256" key="1">
    <source>
        <dbReference type="SAM" id="MobiDB-lite"/>
    </source>
</evidence>
<dbReference type="AlphaFoldDB" id="A0A6U2EQU5"/>
<feature type="compositionally biased region" description="Polar residues" evidence="1">
    <location>
        <begin position="110"/>
        <end position="123"/>
    </location>
</feature>
<protein>
    <submittedName>
        <fullName evidence="2">Uncharacterized protein</fullName>
    </submittedName>
</protein>
<accession>A0A6U2EQU5</accession>
<name>A0A6U2EQU5_HEMAN</name>
<organism evidence="2">
    <name type="scientific">Hemiselmis andersenii</name>
    <name type="common">Cryptophyte alga</name>
    <dbReference type="NCBI Taxonomy" id="464988"/>
    <lineage>
        <taxon>Eukaryota</taxon>
        <taxon>Cryptophyceae</taxon>
        <taxon>Cryptomonadales</taxon>
        <taxon>Hemiselmidaceae</taxon>
        <taxon>Hemiselmis</taxon>
    </lineage>
</organism>